<protein>
    <submittedName>
        <fullName evidence="1">Uncharacterized protein</fullName>
    </submittedName>
</protein>
<name>A0A9P5X799_9AGAR</name>
<dbReference type="AlphaFoldDB" id="A0A9P5X799"/>
<sequence length="144" mass="16428">MVLVRRHFIEQQGGSVLKGIDTLREESNPDAAYDPSAWDAPPKCLPETCGKDVRDCWNRKYVIAADPQHWTPSITLNLFFFHMYLSGSSIRSLISRSYRELLSIFYECRGGRLATNETGCRPACRPACLMVSERPRSPFRPMTL</sequence>
<accession>A0A9P5X799</accession>
<gene>
    <name evidence="1" type="ORF">P691DRAFT_787188</name>
</gene>
<organism evidence="1 2">
    <name type="scientific">Macrolepiota fuliginosa MF-IS2</name>
    <dbReference type="NCBI Taxonomy" id="1400762"/>
    <lineage>
        <taxon>Eukaryota</taxon>
        <taxon>Fungi</taxon>
        <taxon>Dikarya</taxon>
        <taxon>Basidiomycota</taxon>
        <taxon>Agaricomycotina</taxon>
        <taxon>Agaricomycetes</taxon>
        <taxon>Agaricomycetidae</taxon>
        <taxon>Agaricales</taxon>
        <taxon>Agaricineae</taxon>
        <taxon>Agaricaceae</taxon>
        <taxon>Macrolepiota</taxon>
    </lineage>
</organism>
<comment type="caution">
    <text evidence="1">The sequence shown here is derived from an EMBL/GenBank/DDBJ whole genome shotgun (WGS) entry which is preliminary data.</text>
</comment>
<keyword evidence="2" id="KW-1185">Reference proteome</keyword>
<evidence type="ECO:0000313" key="1">
    <source>
        <dbReference type="EMBL" id="KAF9444076.1"/>
    </source>
</evidence>
<proteinExistence type="predicted"/>
<evidence type="ECO:0000313" key="2">
    <source>
        <dbReference type="Proteomes" id="UP000807342"/>
    </source>
</evidence>
<dbReference type="EMBL" id="MU151408">
    <property type="protein sequence ID" value="KAF9444076.1"/>
    <property type="molecule type" value="Genomic_DNA"/>
</dbReference>
<dbReference type="Proteomes" id="UP000807342">
    <property type="component" value="Unassembled WGS sequence"/>
</dbReference>
<reference evidence="1" key="1">
    <citation type="submission" date="2020-11" db="EMBL/GenBank/DDBJ databases">
        <authorList>
            <consortium name="DOE Joint Genome Institute"/>
            <person name="Ahrendt S."/>
            <person name="Riley R."/>
            <person name="Andreopoulos W."/>
            <person name="Labutti K."/>
            <person name="Pangilinan J."/>
            <person name="Ruiz-Duenas F.J."/>
            <person name="Barrasa J.M."/>
            <person name="Sanchez-Garcia M."/>
            <person name="Camarero S."/>
            <person name="Miyauchi S."/>
            <person name="Serrano A."/>
            <person name="Linde D."/>
            <person name="Babiker R."/>
            <person name="Drula E."/>
            <person name="Ayuso-Fernandez I."/>
            <person name="Pacheco R."/>
            <person name="Padilla G."/>
            <person name="Ferreira P."/>
            <person name="Barriuso J."/>
            <person name="Kellner H."/>
            <person name="Castanera R."/>
            <person name="Alfaro M."/>
            <person name="Ramirez L."/>
            <person name="Pisabarro A.G."/>
            <person name="Kuo A."/>
            <person name="Tritt A."/>
            <person name="Lipzen A."/>
            <person name="He G."/>
            <person name="Yan M."/>
            <person name="Ng V."/>
            <person name="Cullen D."/>
            <person name="Martin F."/>
            <person name="Rosso M.-N."/>
            <person name="Henrissat B."/>
            <person name="Hibbett D."/>
            <person name="Martinez A.T."/>
            <person name="Grigoriev I.V."/>
        </authorList>
    </citation>
    <scope>NUCLEOTIDE SEQUENCE</scope>
    <source>
        <strain evidence="1">MF-IS2</strain>
    </source>
</reference>